<keyword evidence="1" id="KW-0560">Oxidoreductase</keyword>
<dbReference type="Pfam" id="PF00248">
    <property type="entry name" value="Aldo_ket_red"/>
    <property type="match status" value="1"/>
</dbReference>
<dbReference type="PANTHER" id="PTHR43625:SF40">
    <property type="entry name" value="ALDO-KETO REDUCTASE YAKC [NADP(+)]"/>
    <property type="match status" value="1"/>
</dbReference>
<dbReference type="SUPFAM" id="SSF51430">
    <property type="entry name" value="NAD(P)-linked oxidoreductase"/>
    <property type="match status" value="1"/>
</dbReference>
<dbReference type="GO" id="GO:0016491">
    <property type="term" value="F:oxidoreductase activity"/>
    <property type="evidence" value="ECO:0007669"/>
    <property type="project" value="UniProtKB-KW"/>
</dbReference>
<dbReference type="EMBL" id="MU839830">
    <property type="protein sequence ID" value="KAK1757879.1"/>
    <property type="molecule type" value="Genomic_DNA"/>
</dbReference>
<dbReference type="InterPro" id="IPR050791">
    <property type="entry name" value="Aldo-Keto_reductase"/>
</dbReference>
<protein>
    <submittedName>
        <fullName evidence="3">NADP-dependent oxidoreductase domain-containing protein</fullName>
    </submittedName>
</protein>
<dbReference type="GO" id="GO:0005737">
    <property type="term" value="C:cytoplasm"/>
    <property type="evidence" value="ECO:0007669"/>
    <property type="project" value="TreeGrafter"/>
</dbReference>
<dbReference type="Proteomes" id="UP001239445">
    <property type="component" value="Unassembled WGS sequence"/>
</dbReference>
<organism evidence="3 4">
    <name type="scientific">Echria macrotheca</name>
    <dbReference type="NCBI Taxonomy" id="438768"/>
    <lineage>
        <taxon>Eukaryota</taxon>
        <taxon>Fungi</taxon>
        <taxon>Dikarya</taxon>
        <taxon>Ascomycota</taxon>
        <taxon>Pezizomycotina</taxon>
        <taxon>Sordariomycetes</taxon>
        <taxon>Sordariomycetidae</taxon>
        <taxon>Sordariales</taxon>
        <taxon>Schizotheciaceae</taxon>
        <taxon>Echria</taxon>
    </lineage>
</organism>
<dbReference type="InterPro" id="IPR023210">
    <property type="entry name" value="NADP_OxRdtase_dom"/>
</dbReference>
<evidence type="ECO:0000256" key="1">
    <source>
        <dbReference type="ARBA" id="ARBA00023002"/>
    </source>
</evidence>
<evidence type="ECO:0000313" key="4">
    <source>
        <dbReference type="Proteomes" id="UP001239445"/>
    </source>
</evidence>
<gene>
    <name evidence="3" type="ORF">QBC47DRAFT_341143</name>
</gene>
<evidence type="ECO:0000313" key="3">
    <source>
        <dbReference type="EMBL" id="KAK1757879.1"/>
    </source>
</evidence>
<sequence>MVPTRPLGRNGPPVQAIGFGAMSLGGTYSVEKQSDADKVAVLQRAWEIGERFWDTADIYMDAEDRIGDWFRQSGKRADIFLATKFGIKFDPEKWTIDFESSPDYIRAACARSLKRLGTDYIDLYYCHRADGKVPIETVVKTMVELKNEGKIRHLGLSEVSAASIRRAHAVHPIAAVQVDYSPFCLDIEFEKTDVLRTCRELGISIVAYGPTGHGLLTGKIKSFEDLPADDFRRTIPRYSPENFPKITALVDKINAVAARHGCTNAQVCLAWLLAQGEDIIPIPGTKTIKYLEENTAAAEIELSADEVAELRRFSEATVLEGDRYPASMMSVLLGDTPELETA</sequence>
<dbReference type="PRINTS" id="PR00069">
    <property type="entry name" value="ALDKETRDTASE"/>
</dbReference>
<dbReference type="PANTHER" id="PTHR43625">
    <property type="entry name" value="AFLATOXIN B1 ALDEHYDE REDUCTASE"/>
    <property type="match status" value="1"/>
</dbReference>
<dbReference type="InterPro" id="IPR036812">
    <property type="entry name" value="NAD(P)_OxRdtase_dom_sf"/>
</dbReference>
<reference evidence="3" key="1">
    <citation type="submission" date="2023-06" db="EMBL/GenBank/DDBJ databases">
        <title>Genome-scale phylogeny and comparative genomics of the fungal order Sordariales.</title>
        <authorList>
            <consortium name="Lawrence Berkeley National Laboratory"/>
            <person name="Hensen N."/>
            <person name="Bonometti L."/>
            <person name="Westerberg I."/>
            <person name="Brannstrom I.O."/>
            <person name="Guillou S."/>
            <person name="Cros-Aarteil S."/>
            <person name="Calhoun S."/>
            <person name="Haridas S."/>
            <person name="Kuo A."/>
            <person name="Mondo S."/>
            <person name="Pangilinan J."/>
            <person name="Riley R."/>
            <person name="Labutti K."/>
            <person name="Andreopoulos B."/>
            <person name="Lipzen A."/>
            <person name="Chen C."/>
            <person name="Yanf M."/>
            <person name="Daum C."/>
            <person name="Ng V."/>
            <person name="Clum A."/>
            <person name="Steindorff A."/>
            <person name="Ohm R."/>
            <person name="Martin F."/>
            <person name="Silar P."/>
            <person name="Natvig D."/>
            <person name="Lalanne C."/>
            <person name="Gautier V."/>
            <person name="Ament-Velasquez S.L."/>
            <person name="Kruys A."/>
            <person name="Hutchinson M.I."/>
            <person name="Powell A.J."/>
            <person name="Barry K."/>
            <person name="Miller A.N."/>
            <person name="Grigoriev I.V."/>
            <person name="Debuchy R."/>
            <person name="Gladieux P."/>
            <person name="Thoren M.H."/>
            <person name="Johannesson H."/>
        </authorList>
    </citation>
    <scope>NUCLEOTIDE SEQUENCE</scope>
    <source>
        <strain evidence="3">PSN4</strain>
    </source>
</reference>
<proteinExistence type="predicted"/>
<comment type="caution">
    <text evidence="3">The sequence shown here is derived from an EMBL/GenBank/DDBJ whole genome shotgun (WGS) entry which is preliminary data.</text>
</comment>
<keyword evidence="4" id="KW-1185">Reference proteome</keyword>
<dbReference type="Gene3D" id="3.20.20.100">
    <property type="entry name" value="NADP-dependent oxidoreductase domain"/>
    <property type="match status" value="1"/>
</dbReference>
<evidence type="ECO:0000259" key="2">
    <source>
        <dbReference type="Pfam" id="PF00248"/>
    </source>
</evidence>
<accession>A0AAJ0BIR1</accession>
<name>A0AAJ0BIR1_9PEZI</name>
<dbReference type="InterPro" id="IPR020471">
    <property type="entry name" value="AKR"/>
</dbReference>
<dbReference type="AlphaFoldDB" id="A0AAJ0BIR1"/>
<feature type="domain" description="NADP-dependent oxidoreductase" evidence="2">
    <location>
        <begin position="16"/>
        <end position="313"/>
    </location>
</feature>